<reference evidence="2 3" key="1">
    <citation type="journal article" date="2021" name="Front. Microbiol.">
        <title>Aerobic Denitrification and Heterotrophic Sulfur Oxidation in the Genus Halomonas Revealed by Six Novel Species Characterizations and Genome-Based Analysis.</title>
        <authorList>
            <person name="Wang L."/>
            <person name="Shao Z."/>
        </authorList>
    </citation>
    <scope>NUCLEOTIDE SEQUENCE [LARGE SCALE GENOMIC DNA]</scope>
    <source>
        <strain evidence="2 3">MCCC 1A11058</strain>
    </source>
</reference>
<evidence type="ECO:0000313" key="2">
    <source>
        <dbReference type="EMBL" id="MCE8025756.1"/>
    </source>
</evidence>
<dbReference type="RefSeq" id="WP_234254714.1">
    <property type="nucleotide sequence ID" value="NZ_JABFTV010000009.1"/>
</dbReference>
<name>A0ABS9AVH8_9GAMM</name>
<dbReference type="InterPro" id="IPR008407">
    <property type="entry name" value="Brnchd-chn_aa_trnsp_AzlD"/>
</dbReference>
<evidence type="ECO:0000313" key="3">
    <source>
        <dbReference type="Proteomes" id="UP001320272"/>
    </source>
</evidence>
<keyword evidence="3" id="KW-1185">Reference proteome</keyword>
<feature type="transmembrane region" description="Helical" evidence="1">
    <location>
        <begin position="46"/>
        <end position="67"/>
    </location>
</feature>
<protein>
    <submittedName>
        <fullName evidence="2">AzlD domain-containing protein</fullName>
    </submittedName>
</protein>
<dbReference type="EMBL" id="JABFTV010000009">
    <property type="protein sequence ID" value="MCE8025756.1"/>
    <property type="molecule type" value="Genomic_DNA"/>
</dbReference>
<keyword evidence="1" id="KW-0472">Membrane</keyword>
<keyword evidence="1" id="KW-1133">Transmembrane helix</keyword>
<feature type="transmembrane region" description="Helical" evidence="1">
    <location>
        <begin position="79"/>
        <end position="101"/>
    </location>
</feature>
<proteinExistence type="predicted"/>
<gene>
    <name evidence="2" type="ORF">HOP59_16630</name>
</gene>
<dbReference type="Pfam" id="PF05437">
    <property type="entry name" value="AzlD"/>
    <property type="match status" value="1"/>
</dbReference>
<dbReference type="Proteomes" id="UP001320272">
    <property type="component" value="Unassembled WGS sequence"/>
</dbReference>
<comment type="caution">
    <text evidence="2">The sequence shown here is derived from an EMBL/GenBank/DDBJ whole genome shotgun (WGS) entry which is preliminary data.</text>
</comment>
<evidence type="ECO:0000256" key="1">
    <source>
        <dbReference type="SAM" id="Phobius"/>
    </source>
</evidence>
<organism evidence="2 3">
    <name type="scientific">Billgrantia aerodenitrificans</name>
    <dbReference type="NCBI Taxonomy" id="2733483"/>
    <lineage>
        <taxon>Bacteria</taxon>
        <taxon>Pseudomonadati</taxon>
        <taxon>Pseudomonadota</taxon>
        <taxon>Gammaproteobacteria</taxon>
        <taxon>Oceanospirillales</taxon>
        <taxon>Halomonadaceae</taxon>
        <taxon>Billgrantia</taxon>
    </lineage>
</organism>
<accession>A0ABS9AVH8</accession>
<sequence>MSSIPLWQSLLAIGLLATIAYGSRVLGLLVMSRVPLGPKVQRFVDAMSTSVLIAIVAPLIMFGDGGARLAALATTLVAILWRSPLLAIGLGMAAAAAWRWWLQAA</sequence>
<keyword evidence="1" id="KW-0812">Transmembrane</keyword>